<organism evidence="2 3">
    <name type="scientific">Dietzia kunjamensis subsp. schimae</name>
    <dbReference type="NCBI Taxonomy" id="498198"/>
    <lineage>
        <taxon>Bacteria</taxon>
        <taxon>Bacillati</taxon>
        <taxon>Actinomycetota</taxon>
        <taxon>Actinomycetes</taxon>
        <taxon>Mycobacteriales</taxon>
        <taxon>Dietziaceae</taxon>
        <taxon>Dietzia</taxon>
    </lineage>
</organism>
<evidence type="ECO:0000313" key="3">
    <source>
        <dbReference type="Proteomes" id="UP000315460"/>
    </source>
</evidence>
<dbReference type="RefSeq" id="WP_154829645.1">
    <property type="nucleotide sequence ID" value="NZ_BAAAQH010000005.1"/>
</dbReference>
<keyword evidence="3" id="KW-1185">Reference proteome</keyword>
<dbReference type="Proteomes" id="UP000315460">
    <property type="component" value="Unassembled WGS sequence"/>
</dbReference>
<gene>
    <name evidence="2" type="ORF">SAMN06265174_102634</name>
</gene>
<reference evidence="2 3" key="1">
    <citation type="submission" date="2017-05" db="EMBL/GenBank/DDBJ databases">
        <authorList>
            <person name="Varghese N."/>
            <person name="Submissions S."/>
        </authorList>
    </citation>
    <scope>NUCLEOTIDE SEQUENCE [LARGE SCALE GENOMIC DNA]</scope>
    <source>
        <strain evidence="2 3">DSM 45139</strain>
    </source>
</reference>
<accession>A0ABY1MZW1</accession>
<proteinExistence type="predicted"/>
<protein>
    <submittedName>
        <fullName evidence="2">Uncharacterized protein</fullName>
    </submittedName>
</protein>
<sequence length="97" mass="9294">MLSAPAAAGLTALVWQFPLVLAGTGGGFEAVPGAIISMALFMTLFSFLAGAAAIGAVGAGAGYLVRERSAVGAAIAGIAVGVLSALIVAVADVYLTG</sequence>
<keyword evidence="1" id="KW-1133">Transmembrane helix</keyword>
<feature type="transmembrane region" description="Helical" evidence="1">
    <location>
        <begin position="71"/>
        <end position="95"/>
    </location>
</feature>
<name>A0ABY1MZW1_9ACTN</name>
<feature type="transmembrane region" description="Helical" evidence="1">
    <location>
        <begin position="38"/>
        <end position="64"/>
    </location>
</feature>
<keyword evidence="1" id="KW-0812">Transmembrane</keyword>
<keyword evidence="1" id="KW-0472">Membrane</keyword>
<evidence type="ECO:0000256" key="1">
    <source>
        <dbReference type="SAM" id="Phobius"/>
    </source>
</evidence>
<evidence type="ECO:0000313" key="2">
    <source>
        <dbReference type="EMBL" id="SMO61547.1"/>
    </source>
</evidence>
<comment type="caution">
    <text evidence="2">The sequence shown here is derived from an EMBL/GenBank/DDBJ whole genome shotgun (WGS) entry which is preliminary data.</text>
</comment>
<dbReference type="EMBL" id="FXTG01000002">
    <property type="protein sequence ID" value="SMO61547.1"/>
    <property type="molecule type" value="Genomic_DNA"/>
</dbReference>